<evidence type="ECO:0000313" key="1">
    <source>
        <dbReference type="EMBL" id="KRX99037.1"/>
    </source>
</evidence>
<accession>A0A0V0YF91</accession>
<protein>
    <submittedName>
        <fullName evidence="1">Uncharacterized protein</fullName>
    </submittedName>
</protein>
<proteinExistence type="predicted"/>
<dbReference type="Proteomes" id="UP000054815">
    <property type="component" value="Unassembled WGS sequence"/>
</dbReference>
<organism evidence="1 2">
    <name type="scientific">Trichinella pseudospiralis</name>
    <name type="common">Parasitic roundworm</name>
    <dbReference type="NCBI Taxonomy" id="6337"/>
    <lineage>
        <taxon>Eukaryota</taxon>
        <taxon>Metazoa</taxon>
        <taxon>Ecdysozoa</taxon>
        <taxon>Nematoda</taxon>
        <taxon>Enoplea</taxon>
        <taxon>Dorylaimia</taxon>
        <taxon>Trichinellida</taxon>
        <taxon>Trichinellidae</taxon>
        <taxon>Trichinella</taxon>
    </lineage>
</organism>
<sequence>KFTSASDEQVEVKKQVLEQKKREIENDTKSIIICFQYSCDRTGDAWANNWLGKASSRRSFKTACPVNVGDNHQIVRILKINKNTIQ</sequence>
<comment type="caution">
    <text evidence="1">The sequence shown here is derived from an EMBL/GenBank/DDBJ whole genome shotgun (WGS) entry which is preliminary data.</text>
</comment>
<feature type="non-terminal residue" evidence="1">
    <location>
        <position position="1"/>
    </location>
</feature>
<evidence type="ECO:0000313" key="2">
    <source>
        <dbReference type="Proteomes" id="UP000054815"/>
    </source>
</evidence>
<dbReference type="AlphaFoldDB" id="A0A0V0YF91"/>
<gene>
    <name evidence="1" type="ORF">T4E_1696</name>
</gene>
<name>A0A0V0YF91_TRIPS</name>
<dbReference type="EMBL" id="JYDU01000017">
    <property type="protein sequence ID" value="KRX99037.1"/>
    <property type="molecule type" value="Genomic_DNA"/>
</dbReference>
<reference evidence="1 2" key="1">
    <citation type="submission" date="2015-01" db="EMBL/GenBank/DDBJ databases">
        <title>Evolution of Trichinella species and genotypes.</title>
        <authorList>
            <person name="Korhonen P.K."/>
            <person name="Edoardo P."/>
            <person name="Giuseppe L.R."/>
            <person name="Gasser R.B."/>
        </authorList>
    </citation>
    <scope>NUCLEOTIDE SEQUENCE [LARGE SCALE GENOMIC DNA]</scope>
    <source>
        <strain evidence="1">ISS141</strain>
    </source>
</reference>